<feature type="signal peptide" evidence="3">
    <location>
        <begin position="1"/>
        <end position="28"/>
    </location>
</feature>
<accession>C2ELK1</accession>
<evidence type="ECO:0000313" key="5">
    <source>
        <dbReference type="Proteomes" id="UP000005583"/>
    </source>
</evidence>
<keyword evidence="2" id="KW-0812">Transmembrane</keyword>
<keyword evidence="2" id="KW-0472">Membrane</keyword>
<dbReference type="Proteomes" id="UP000005583">
    <property type="component" value="Unassembled WGS sequence"/>
</dbReference>
<name>C2ELK1_9LACO</name>
<sequence>MTRMKKSIIISTLLSATMLMSFSSPAYAAGSYISNDEVESANRATEKMPRSNRTDLKRENVYFNVYDAQTHQPIATHVYGGYLLGTGDYRKNTGYSEAHVIFPIYSGYAYGHPFSPQMYYDGAAQVEYDLYLTKVGSSNKNQTQPSKNTQSNTQASNSGNNIAQNWRNYTKWHVNHVDSPISYQQWVGKGTEGIEAQYLKEHPSEMERCKRDDPQLIRTLIKDGLLTEADVNKSQPTDKKKEDKNSANKDDKQNKNNAKSNNKKNAEPNQTTSHKSLPIGSIITTTIALLVAIALIIKGISMLHGSKRKYKHMR</sequence>
<dbReference type="EMBL" id="ACGU01000033">
    <property type="protein sequence ID" value="EEJ72558.1"/>
    <property type="molecule type" value="Genomic_DNA"/>
</dbReference>
<keyword evidence="3" id="KW-0732">Signal</keyword>
<protein>
    <recommendedName>
        <fullName evidence="6">LPXTG-motif cell wall anchor domain protein</fullName>
    </recommendedName>
</protein>
<evidence type="ECO:0000256" key="2">
    <source>
        <dbReference type="SAM" id="Phobius"/>
    </source>
</evidence>
<keyword evidence="2" id="KW-1133">Transmembrane helix</keyword>
<evidence type="ECO:0008006" key="6">
    <source>
        <dbReference type="Google" id="ProtNLM"/>
    </source>
</evidence>
<organism evidence="4 5">
    <name type="scientific">Lactobacillus ultunensis DSM 16047</name>
    <dbReference type="NCBI Taxonomy" id="525365"/>
    <lineage>
        <taxon>Bacteria</taxon>
        <taxon>Bacillati</taxon>
        <taxon>Bacillota</taxon>
        <taxon>Bacilli</taxon>
        <taxon>Lactobacillales</taxon>
        <taxon>Lactobacillaceae</taxon>
        <taxon>Lactobacillus</taxon>
    </lineage>
</organism>
<evidence type="ECO:0000256" key="3">
    <source>
        <dbReference type="SAM" id="SignalP"/>
    </source>
</evidence>
<feature type="region of interest" description="Disordered" evidence="1">
    <location>
        <begin position="227"/>
        <end position="276"/>
    </location>
</feature>
<reference evidence="4 5" key="1">
    <citation type="submission" date="2009-01" db="EMBL/GenBank/DDBJ databases">
        <authorList>
            <person name="Qin X."/>
            <person name="Bachman B."/>
            <person name="Battles P."/>
            <person name="Bell A."/>
            <person name="Bess C."/>
            <person name="Bickham C."/>
            <person name="Chaboub L."/>
            <person name="Chen D."/>
            <person name="Coyle M."/>
            <person name="Deiros D.R."/>
            <person name="Dinh H."/>
            <person name="Forbes L."/>
            <person name="Fowler G."/>
            <person name="Francisco L."/>
            <person name="Fu Q."/>
            <person name="Gubbala S."/>
            <person name="Hale W."/>
            <person name="Han Y."/>
            <person name="Hemphill L."/>
            <person name="Highlander S.K."/>
            <person name="Hirani K."/>
            <person name="Hogues M."/>
            <person name="Jackson L."/>
            <person name="Jakkamsetti A."/>
            <person name="Javaid M."/>
            <person name="Jiang H."/>
            <person name="Korchina V."/>
            <person name="Kovar C."/>
            <person name="Lara F."/>
            <person name="Lee S."/>
            <person name="Mata R."/>
            <person name="Mathew T."/>
            <person name="Moen C."/>
            <person name="Morales K."/>
            <person name="Munidasa M."/>
            <person name="Nazareth L."/>
            <person name="Ngo R."/>
            <person name="Nguyen L."/>
            <person name="Okwuonu G."/>
            <person name="Ongeri F."/>
            <person name="Patil S."/>
            <person name="Petrosino J."/>
            <person name="Pham C."/>
            <person name="Pham P."/>
            <person name="Pu L.-L."/>
            <person name="Puazo M."/>
            <person name="Raj R."/>
            <person name="Reid J."/>
            <person name="Rouhana J."/>
            <person name="Saada N."/>
            <person name="Shang Y."/>
            <person name="Simmons D."/>
            <person name="Thornton R."/>
            <person name="Warren J."/>
            <person name="Weissenberger G."/>
            <person name="Zhang J."/>
            <person name="Zhang L."/>
            <person name="Zhou C."/>
            <person name="Zhu D."/>
            <person name="Muzny D."/>
            <person name="Worley K."/>
            <person name="Gibbs R."/>
        </authorList>
    </citation>
    <scope>NUCLEOTIDE SEQUENCE [LARGE SCALE GENOMIC DNA]</scope>
    <source>
        <strain evidence="4 5">DSM 16047</strain>
    </source>
</reference>
<keyword evidence="5" id="KW-1185">Reference proteome</keyword>
<dbReference type="AlphaFoldDB" id="C2ELK1"/>
<feature type="transmembrane region" description="Helical" evidence="2">
    <location>
        <begin position="279"/>
        <end position="304"/>
    </location>
</feature>
<evidence type="ECO:0000313" key="4">
    <source>
        <dbReference type="EMBL" id="EEJ72558.1"/>
    </source>
</evidence>
<proteinExistence type="predicted"/>
<feature type="chain" id="PRO_5002913519" description="LPXTG-motif cell wall anchor domain protein" evidence="3">
    <location>
        <begin position="29"/>
        <end position="314"/>
    </location>
</feature>
<dbReference type="HOGENOM" id="CLU_885072_0_0_9"/>
<gene>
    <name evidence="4" type="ORF">HMPREF0548_0547</name>
</gene>
<evidence type="ECO:0000256" key="1">
    <source>
        <dbReference type="SAM" id="MobiDB-lite"/>
    </source>
</evidence>
<feature type="region of interest" description="Disordered" evidence="1">
    <location>
        <begin position="137"/>
        <end position="161"/>
    </location>
</feature>
<comment type="caution">
    <text evidence="4">The sequence shown here is derived from an EMBL/GenBank/DDBJ whole genome shotgun (WGS) entry which is preliminary data.</text>
</comment>
<feature type="compositionally biased region" description="Basic and acidic residues" evidence="1">
    <location>
        <begin position="236"/>
        <end position="254"/>
    </location>
</feature>